<dbReference type="SUPFAM" id="SSF56112">
    <property type="entry name" value="Protein kinase-like (PK-like)"/>
    <property type="match status" value="1"/>
</dbReference>
<protein>
    <recommendedName>
        <fullName evidence="2">ABC1 atypical kinase-like domain-containing protein</fullName>
    </recommendedName>
</protein>
<dbReference type="InterPro" id="IPR011009">
    <property type="entry name" value="Kinase-like_dom_sf"/>
</dbReference>
<dbReference type="InterPro" id="IPR044095">
    <property type="entry name" value="ADCK2_dom"/>
</dbReference>
<evidence type="ECO:0000313" key="4">
    <source>
        <dbReference type="Proteomes" id="UP001491310"/>
    </source>
</evidence>
<dbReference type="EMBL" id="JALJOT010000004">
    <property type="protein sequence ID" value="KAK9915720.1"/>
    <property type="molecule type" value="Genomic_DNA"/>
</dbReference>
<comment type="caution">
    <text evidence="3">The sequence shown here is derived from an EMBL/GenBank/DDBJ whole genome shotgun (WGS) entry which is preliminary data.</text>
</comment>
<dbReference type="Proteomes" id="UP001491310">
    <property type="component" value="Unassembled WGS sequence"/>
</dbReference>
<evidence type="ECO:0000313" key="3">
    <source>
        <dbReference type="EMBL" id="KAK9915720.1"/>
    </source>
</evidence>
<dbReference type="InterPro" id="IPR004147">
    <property type="entry name" value="ABC1_dom"/>
</dbReference>
<dbReference type="PANTHER" id="PTHR45890">
    <property type="entry name" value="AARF DOMAIN CONTAINING KINASE 2 (PREDICTED)"/>
    <property type="match status" value="1"/>
</dbReference>
<comment type="similarity">
    <text evidence="1">Belongs to the protein kinase superfamily. ADCK protein kinase family.</text>
</comment>
<evidence type="ECO:0000259" key="2">
    <source>
        <dbReference type="Pfam" id="PF03109"/>
    </source>
</evidence>
<accession>A0ABR2YVH2</accession>
<reference evidence="3 4" key="1">
    <citation type="journal article" date="2024" name="Nat. Commun.">
        <title>Phylogenomics reveals the evolutionary origins of lichenization in chlorophyte algae.</title>
        <authorList>
            <person name="Puginier C."/>
            <person name="Libourel C."/>
            <person name="Otte J."/>
            <person name="Skaloud P."/>
            <person name="Haon M."/>
            <person name="Grisel S."/>
            <person name="Petersen M."/>
            <person name="Berrin J.G."/>
            <person name="Delaux P.M."/>
            <person name="Dal Grande F."/>
            <person name="Keller J."/>
        </authorList>
    </citation>
    <scope>NUCLEOTIDE SEQUENCE [LARGE SCALE GENOMIC DNA]</scope>
    <source>
        <strain evidence="3 4">SAG 216-7</strain>
    </source>
</reference>
<feature type="domain" description="ABC1 atypical kinase-like" evidence="2">
    <location>
        <begin position="228"/>
        <end position="510"/>
    </location>
</feature>
<dbReference type="PANTHER" id="PTHR45890:SF1">
    <property type="entry name" value="AARF DOMAIN CONTAINING KINASE 2"/>
    <property type="match status" value="1"/>
</dbReference>
<dbReference type="CDD" id="cd13971">
    <property type="entry name" value="ADCK2-like"/>
    <property type="match status" value="1"/>
</dbReference>
<gene>
    <name evidence="3" type="ORF">WJX75_003154</name>
</gene>
<evidence type="ECO:0000256" key="1">
    <source>
        <dbReference type="ARBA" id="ARBA00009670"/>
    </source>
</evidence>
<proteinExistence type="inferred from homology"/>
<dbReference type="InterPro" id="IPR052402">
    <property type="entry name" value="ADCK_kinase"/>
</dbReference>
<name>A0ABR2YVH2_9CHLO</name>
<sequence>MKRGGGSILQFTQRRKISWTDRADSEHAALLAAERMGWNSQAVAAYTPKLPSWVRSRLPEMPEGWWAESGAWVPRDWALRPSYDTRVAIINALYACGENVQRLMPIMVAEAVRRDRFALALTGPPPEVAVVSIDASSWHARSLLMSVGHFVWEISADLLRAVWLTILFAPLAITAPFALNWDIRRQDWMELLRATLESAGPAFIKWGQWAATRHDLFPPDFCTALEQLHTQAPAHGLKFTQHVIKRAFDASVEELFDEFDGVPVASGSIGQVYRAMLSEKGARNTGIDAGTVVAVKVRHPGVGEAIQRDFALMMRVARLTSMLPVLSHLRLEDTLAQFAAPLREQVDLALEARHLWQFNYNFRHVRHVRFPFPIYPLVAPEVLVETFEEGEGISRYVAEQGRSAFKSRLAKLGSASFLQMMLIDNLIHSDLHPGNILVALDSPPVPLLSSAAYIVDRFKPFGWKVPSSWREPAIVLLDVGMATHLSPEDQSLMLELFQAFSRLDGRGIGECTLKFNKDKQTCPDPAAFKEELQQYFTDIQAEQAWVETNGAEAMSAVLELVRRHKVNMPGHICAVVVTTLVLEGWSSQLDPRHSVLEQVESIVSPKTTWGQRLGNAVDAVMCESAPTAAIDYA</sequence>
<organism evidence="3 4">
    <name type="scientific">Coccomyxa subellipsoidea</name>
    <dbReference type="NCBI Taxonomy" id="248742"/>
    <lineage>
        <taxon>Eukaryota</taxon>
        <taxon>Viridiplantae</taxon>
        <taxon>Chlorophyta</taxon>
        <taxon>core chlorophytes</taxon>
        <taxon>Trebouxiophyceae</taxon>
        <taxon>Trebouxiophyceae incertae sedis</taxon>
        <taxon>Coccomyxaceae</taxon>
        <taxon>Coccomyxa</taxon>
    </lineage>
</organism>
<dbReference type="Pfam" id="PF03109">
    <property type="entry name" value="ABC1"/>
    <property type="match status" value="1"/>
</dbReference>
<keyword evidence="4" id="KW-1185">Reference proteome</keyword>